<keyword evidence="3" id="KW-1185">Reference proteome</keyword>
<dbReference type="AlphaFoldDB" id="A0A8S1V7N2"/>
<dbReference type="OrthoDB" id="10396785at2759"/>
<protein>
    <recommendedName>
        <fullName evidence="4">Transmembrane protein</fullName>
    </recommendedName>
</protein>
<name>A0A8S1V7N2_PAROT</name>
<feature type="transmembrane region" description="Helical" evidence="1">
    <location>
        <begin position="51"/>
        <end position="77"/>
    </location>
</feature>
<evidence type="ECO:0000313" key="2">
    <source>
        <dbReference type="EMBL" id="CAD8173598.1"/>
    </source>
</evidence>
<keyword evidence="1" id="KW-0812">Transmembrane</keyword>
<evidence type="ECO:0000313" key="3">
    <source>
        <dbReference type="Proteomes" id="UP000683925"/>
    </source>
</evidence>
<evidence type="ECO:0008006" key="4">
    <source>
        <dbReference type="Google" id="ProtNLM"/>
    </source>
</evidence>
<reference evidence="2" key="1">
    <citation type="submission" date="2021-01" db="EMBL/GenBank/DDBJ databases">
        <authorList>
            <consortium name="Genoscope - CEA"/>
            <person name="William W."/>
        </authorList>
    </citation>
    <scope>NUCLEOTIDE SEQUENCE</scope>
</reference>
<gene>
    <name evidence="2" type="ORF">POCTA_138.1.T0620108</name>
</gene>
<dbReference type="EMBL" id="CAJJDP010000061">
    <property type="protein sequence ID" value="CAD8173598.1"/>
    <property type="molecule type" value="Genomic_DNA"/>
</dbReference>
<organism evidence="2 3">
    <name type="scientific">Paramecium octaurelia</name>
    <dbReference type="NCBI Taxonomy" id="43137"/>
    <lineage>
        <taxon>Eukaryota</taxon>
        <taxon>Sar</taxon>
        <taxon>Alveolata</taxon>
        <taxon>Ciliophora</taxon>
        <taxon>Intramacronucleata</taxon>
        <taxon>Oligohymenophorea</taxon>
        <taxon>Peniculida</taxon>
        <taxon>Parameciidae</taxon>
        <taxon>Paramecium</taxon>
    </lineage>
</organism>
<proteinExistence type="predicted"/>
<sequence>MQNLLKYREIKAKQYKFNPISTQLKYYRIYNVENACQQFYLQMLSNIQITLCFLFFFLVVVSDQNIIQLFLLIHYIIQFRNKLFMSCCISQNQDSFSNQDTIEKLSQRISKKEQLEMKRQLDVMVNRVKMLAVFQQRLQGKQIQNEIKSEQVNSIRNQYNEYLKQQSKHKESREQSLELFREKTKHLKQQQQSLKVQIRQSVQQQKKQQFELMKKQSLNHDKVIILQKERSKSYNVEKKQRVQQYEQQQQLNLAMYKQQKQEQFKSQHKKAVLDSFKKKAQDFMKIQQLWEQEQDILDLLNDSYNSRLTSSMIKN</sequence>
<evidence type="ECO:0000256" key="1">
    <source>
        <dbReference type="SAM" id="Phobius"/>
    </source>
</evidence>
<keyword evidence="1" id="KW-1133">Transmembrane helix</keyword>
<dbReference type="Proteomes" id="UP000683925">
    <property type="component" value="Unassembled WGS sequence"/>
</dbReference>
<dbReference type="OMA" id="NKLFMSC"/>
<comment type="caution">
    <text evidence="2">The sequence shown here is derived from an EMBL/GenBank/DDBJ whole genome shotgun (WGS) entry which is preliminary data.</text>
</comment>
<accession>A0A8S1V7N2</accession>
<keyword evidence="1" id="KW-0472">Membrane</keyword>